<name>A0AAD5XJY9_9FUNG</name>
<proteinExistence type="predicted"/>
<keyword evidence="4" id="KW-1185">Reference proteome</keyword>
<dbReference type="FunFam" id="3.40.30.10:FF:000035">
    <property type="entry name" value="hematopoietic prostaglandin D synthase"/>
    <property type="match status" value="1"/>
</dbReference>
<dbReference type="SUPFAM" id="SSF47616">
    <property type="entry name" value="GST C-terminal domain-like"/>
    <property type="match status" value="1"/>
</dbReference>
<reference evidence="3" key="1">
    <citation type="submission" date="2020-05" db="EMBL/GenBank/DDBJ databases">
        <title>Phylogenomic resolution of chytrid fungi.</title>
        <authorList>
            <person name="Stajich J.E."/>
            <person name="Amses K."/>
            <person name="Simmons R."/>
            <person name="Seto K."/>
            <person name="Myers J."/>
            <person name="Bonds A."/>
            <person name="Quandt C.A."/>
            <person name="Barry K."/>
            <person name="Liu P."/>
            <person name="Grigoriev I."/>
            <person name="Longcore J.E."/>
            <person name="James T.Y."/>
        </authorList>
    </citation>
    <scope>NUCLEOTIDE SEQUENCE</scope>
    <source>
        <strain evidence="3">JEL0379</strain>
    </source>
</reference>
<dbReference type="PROSITE" id="PS50404">
    <property type="entry name" value="GST_NTER"/>
    <property type="match status" value="1"/>
</dbReference>
<dbReference type="Gene3D" id="3.40.30.10">
    <property type="entry name" value="Glutaredoxin"/>
    <property type="match status" value="1"/>
</dbReference>
<accession>A0AAD5XJY9</accession>
<organism evidence="3 4">
    <name type="scientific">Geranomyces variabilis</name>
    <dbReference type="NCBI Taxonomy" id="109894"/>
    <lineage>
        <taxon>Eukaryota</taxon>
        <taxon>Fungi</taxon>
        <taxon>Fungi incertae sedis</taxon>
        <taxon>Chytridiomycota</taxon>
        <taxon>Chytridiomycota incertae sedis</taxon>
        <taxon>Chytridiomycetes</taxon>
        <taxon>Spizellomycetales</taxon>
        <taxon>Powellomycetaceae</taxon>
        <taxon>Geranomyces</taxon>
    </lineage>
</organism>
<dbReference type="Pfam" id="PF14497">
    <property type="entry name" value="GST_C_3"/>
    <property type="match status" value="1"/>
</dbReference>
<dbReference type="InterPro" id="IPR004046">
    <property type="entry name" value="GST_C"/>
</dbReference>
<dbReference type="SFLD" id="SFLDS00019">
    <property type="entry name" value="Glutathione_Transferase_(cytos"/>
    <property type="match status" value="1"/>
</dbReference>
<gene>
    <name evidence="3" type="ORF">HDU87_008193</name>
</gene>
<dbReference type="InterPro" id="IPR036282">
    <property type="entry name" value="Glutathione-S-Trfase_C_sf"/>
</dbReference>
<dbReference type="EMBL" id="JADGJQ010000082">
    <property type="protein sequence ID" value="KAJ3171875.1"/>
    <property type="molecule type" value="Genomic_DNA"/>
</dbReference>
<dbReference type="AlphaFoldDB" id="A0AAD5XJY9"/>
<dbReference type="CDD" id="cd03192">
    <property type="entry name" value="GST_C_Sigma_like"/>
    <property type="match status" value="1"/>
</dbReference>
<dbReference type="PROSITE" id="PS50405">
    <property type="entry name" value="GST_CTER"/>
    <property type="match status" value="1"/>
</dbReference>
<evidence type="ECO:0000259" key="1">
    <source>
        <dbReference type="PROSITE" id="PS50404"/>
    </source>
</evidence>
<dbReference type="GO" id="GO:0004364">
    <property type="term" value="F:glutathione transferase activity"/>
    <property type="evidence" value="ECO:0007669"/>
    <property type="project" value="TreeGrafter"/>
</dbReference>
<dbReference type="InterPro" id="IPR004045">
    <property type="entry name" value="Glutathione_S-Trfase_N"/>
</dbReference>
<dbReference type="SFLD" id="SFLDG01205">
    <property type="entry name" value="AMPS.1"/>
    <property type="match status" value="1"/>
</dbReference>
<dbReference type="InterPro" id="IPR040079">
    <property type="entry name" value="Glutathione_S-Trfase"/>
</dbReference>
<dbReference type="InterPro" id="IPR050213">
    <property type="entry name" value="GST_superfamily"/>
</dbReference>
<feature type="domain" description="GST N-terminal" evidence="1">
    <location>
        <begin position="3"/>
        <end position="80"/>
    </location>
</feature>
<sequence length="209" mass="22906">MAPTLKLDYFDIKGRAEPIRLALTIAGLEFEDYRLGKDEWPKMKPTTPFGQVPVLHVDGKPVTQCVPIIRYIGKIAPESGLYPSDAWNALKVDELISATDDTAALLRPSFMESDGEKKIQARKELSAPEGALTKALANLERAVAKTAGKFAVGDTLTIADLLLYNQKTSLESGILDGLPTNMYDSLPTLTKVCAAVKNHPKVKEWESKH</sequence>
<dbReference type="GO" id="GO:0006749">
    <property type="term" value="P:glutathione metabolic process"/>
    <property type="evidence" value="ECO:0007669"/>
    <property type="project" value="TreeGrafter"/>
</dbReference>
<dbReference type="SUPFAM" id="SSF52833">
    <property type="entry name" value="Thioredoxin-like"/>
    <property type="match status" value="1"/>
</dbReference>
<protein>
    <recommendedName>
        <fullName evidence="5">Glutathione S-transferase</fullName>
    </recommendedName>
</protein>
<dbReference type="PANTHER" id="PTHR11571:SF252">
    <property type="entry name" value="GLUTATHIONE S-TRANSFERASE"/>
    <property type="match status" value="1"/>
</dbReference>
<evidence type="ECO:0008006" key="5">
    <source>
        <dbReference type="Google" id="ProtNLM"/>
    </source>
</evidence>
<evidence type="ECO:0000259" key="2">
    <source>
        <dbReference type="PROSITE" id="PS50405"/>
    </source>
</evidence>
<evidence type="ECO:0000313" key="3">
    <source>
        <dbReference type="EMBL" id="KAJ3171875.1"/>
    </source>
</evidence>
<dbReference type="PANTHER" id="PTHR11571">
    <property type="entry name" value="GLUTATHIONE S-TRANSFERASE"/>
    <property type="match status" value="1"/>
</dbReference>
<dbReference type="Pfam" id="PF02798">
    <property type="entry name" value="GST_N"/>
    <property type="match status" value="1"/>
</dbReference>
<dbReference type="Gene3D" id="1.20.1050.10">
    <property type="match status" value="1"/>
</dbReference>
<comment type="caution">
    <text evidence="3">The sequence shown here is derived from an EMBL/GenBank/DDBJ whole genome shotgun (WGS) entry which is preliminary data.</text>
</comment>
<dbReference type="InterPro" id="IPR036249">
    <property type="entry name" value="Thioredoxin-like_sf"/>
</dbReference>
<dbReference type="InterPro" id="IPR010987">
    <property type="entry name" value="Glutathione-S-Trfase_C-like"/>
</dbReference>
<dbReference type="Proteomes" id="UP001212152">
    <property type="component" value="Unassembled WGS sequence"/>
</dbReference>
<dbReference type="SFLD" id="SFLDG00363">
    <property type="entry name" value="AMPS_(cytGST):_Alpha-__Mu-__Pi"/>
    <property type="match status" value="1"/>
</dbReference>
<dbReference type="CDD" id="cd03039">
    <property type="entry name" value="GST_N_Sigma_like"/>
    <property type="match status" value="1"/>
</dbReference>
<evidence type="ECO:0000313" key="4">
    <source>
        <dbReference type="Proteomes" id="UP001212152"/>
    </source>
</evidence>
<feature type="domain" description="GST C-terminal" evidence="2">
    <location>
        <begin position="85"/>
        <end position="209"/>
    </location>
</feature>